<evidence type="ECO:0000313" key="2">
    <source>
        <dbReference type="EMBL" id="MBR9652833.1"/>
    </source>
</evidence>
<evidence type="ECO:0000313" key="3">
    <source>
        <dbReference type="Proteomes" id="UP001195941"/>
    </source>
</evidence>
<feature type="compositionally biased region" description="Low complexity" evidence="1">
    <location>
        <begin position="67"/>
        <end position="83"/>
    </location>
</feature>
<comment type="caution">
    <text evidence="2">The sequence shown here is derived from an EMBL/GenBank/DDBJ whole genome shotgun (WGS) entry which is preliminary data.</text>
</comment>
<reference evidence="2 3" key="1">
    <citation type="journal article" date="2021" name="Arch. Microbiol.">
        <title>Thalassobius aquimarinus sp. nov., isolated from the Sea of Japan seashore.</title>
        <authorList>
            <person name="Kurilenko V.V."/>
            <person name="Romanenko L.A."/>
            <person name="Chernysheva N.Y."/>
            <person name="Velansky P.V."/>
            <person name="Tekutyeva L.A."/>
            <person name="Isaeva M.P."/>
            <person name="Mikhailov V.V."/>
        </authorList>
    </citation>
    <scope>NUCLEOTIDE SEQUENCE [LARGE SCALE GENOMIC DNA]</scope>
    <source>
        <strain evidence="2 3">KMM 8518</strain>
    </source>
</reference>
<protein>
    <submittedName>
        <fullName evidence="2">Uncharacterized protein</fullName>
    </submittedName>
</protein>
<feature type="compositionally biased region" description="Acidic residues" evidence="1">
    <location>
        <begin position="105"/>
        <end position="116"/>
    </location>
</feature>
<keyword evidence="3" id="KW-1185">Reference proteome</keyword>
<dbReference type="RefSeq" id="WP_212702456.1">
    <property type="nucleotide sequence ID" value="NZ_JADMKU010000019.1"/>
</dbReference>
<accession>A0ABS5HW89</accession>
<proteinExistence type="predicted"/>
<gene>
    <name evidence="2" type="ORF">IT775_17075</name>
</gene>
<dbReference type="Proteomes" id="UP001195941">
    <property type="component" value="Unassembled WGS sequence"/>
</dbReference>
<sequence>MNPYQMTLAMLRLTSFGFEYQSQMMQALTKMAMGPLAGVTQDEEEAGAEPEKRPVRRRSATARQPVKSAAPSRGARKAATAATRKTRKPSAPPAMPEPAGSLVSADDDDAAENMPV</sequence>
<evidence type="ECO:0000256" key="1">
    <source>
        <dbReference type="SAM" id="MobiDB-lite"/>
    </source>
</evidence>
<organism evidence="2 3">
    <name type="scientific">Thalassovita aquimarina</name>
    <dbReference type="NCBI Taxonomy" id="2785917"/>
    <lineage>
        <taxon>Bacteria</taxon>
        <taxon>Pseudomonadati</taxon>
        <taxon>Pseudomonadota</taxon>
        <taxon>Alphaproteobacteria</taxon>
        <taxon>Rhodobacterales</taxon>
        <taxon>Roseobacteraceae</taxon>
        <taxon>Thalassovita</taxon>
    </lineage>
</organism>
<feature type="region of interest" description="Disordered" evidence="1">
    <location>
        <begin position="38"/>
        <end position="116"/>
    </location>
</feature>
<dbReference type="EMBL" id="JADMKU010000019">
    <property type="protein sequence ID" value="MBR9652833.1"/>
    <property type="molecule type" value="Genomic_DNA"/>
</dbReference>
<name>A0ABS5HW89_9RHOB</name>